<accession>A0A9X4AUD7</accession>
<dbReference type="InterPro" id="IPR013762">
    <property type="entry name" value="Integrase-like_cat_sf"/>
</dbReference>
<dbReference type="GO" id="GO:0006310">
    <property type="term" value="P:DNA recombination"/>
    <property type="evidence" value="ECO:0007669"/>
    <property type="project" value="UniProtKB-KW"/>
</dbReference>
<gene>
    <name evidence="3" type="ORF">KEG57_28600</name>
</gene>
<keyword evidence="4" id="KW-1185">Reference proteome</keyword>
<evidence type="ECO:0000313" key="4">
    <source>
        <dbReference type="Proteomes" id="UP001151081"/>
    </source>
</evidence>
<dbReference type="InterPro" id="IPR002104">
    <property type="entry name" value="Integrase_catalytic"/>
</dbReference>
<dbReference type="GO" id="GO:0003677">
    <property type="term" value="F:DNA binding"/>
    <property type="evidence" value="ECO:0007669"/>
    <property type="project" value="InterPro"/>
</dbReference>
<dbReference type="EMBL" id="JAGTJJ010000021">
    <property type="protein sequence ID" value="MDC3984501.1"/>
    <property type="molecule type" value="Genomic_DNA"/>
</dbReference>
<evidence type="ECO:0000313" key="3">
    <source>
        <dbReference type="EMBL" id="MDC3984501.1"/>
    </source>
</evidence>
<feature type="domain" description="Tyr recombinase" evidence="2">
    <location>
        <begin position="1"/>
        <end position="82"/>
    </location>
</feature>
<dbReference type="AlphaFoldDB" id="A0A9X4AUD7"/>
<dbReference type="CDD" id="cd00397">
    <property type="entry name" value="DNA_BRE_C"/>
    <property type="match status" value="1"/>
</dbReference>
<reference evidence="3 4" key="1">
    <citation type="submission" date="2021-04" db="EMBL/GenBank/DDBJ databases">
        <title>Genome analysis of Polyangium sp.</title>
        <authorList>
            <person name="Li Y."/>
            <person name="Wang J."/>
        </authorList>
    </citation>
    <scope>NUCLEOTIDE SEQUENCE [LARGE SCALE GENOMIC DNA]</scope>
    <source>
        <strain evidence="3 4">SDU14</strain>
    </source>
</reference>
<protein>
    <submittedName>
        <fullName evidence="3">Site-specific integrase</fullName>
    </submittedName>
</protein>
<name>A0A9X4AUD7_9BACT</name>
<dbReference type="PROSITE" id="PS51898">
    <property type="entry name" value="TYR_RECOMBINASE"/>
    <property type="match status" value="1"/>
</dbReference>
<dbReference type="SUPFAM" id="SSF56349">
    <property type="entry name" value="DNA breaking-rejoining enzymes"/>
    <property type="match status" value="1"/>
</dbReference>
<dbReference type="Pfam" id="PF00589">
    <property type="entry name" value="Phage_integrase"/>
    <property type="match status" value="1"/>
</dbReference>
<organism evidence="3 4">
    <name type="scientific">Polyangium jinanense</name>
    <dbReference type="NCBI Taxonomy" id="2829994"/>
    <lineage>
        <taxon>Bacteria</taxon>
        <taxon>Pseudomonadati</taxon>
        <taxon>Myxococcota</taxon>
        <taxon>Polyangia</taxon>
        <taxon>Polyangiales</taxon>
        <taxon>Polyangiaceae</taxon>
        <taxon>Polyangium</taxon>
    </lineage>
</organism>
<sequence>MALNERGRAWGQYGIVQAFERVRRKVGVGGWSVYCLRHYAITMWLRVGVPVHVVQRMAGHKHLATTQRYVHHLKEDLEEAGRRLAVSPRAATSCSTPADVAGRGRRVPGTARFVASDQYSEQSSALVAPPSARTMRHAVRLALSLSRDLMRQRDPLSAQRRHDRPT</sequence>
<dbReference type="Proteomes" id="UP001151081">
    <property type="component" value="Unassembled WGS sequence"/>
</dbReference>
<dbReference type="GO" id="GO:0015074">
    <property type="term" value="P:DNA integration"/>
    <property type="evidence" value="ECO:0007669"/>
    <property type="project" value="InterPro"/>
</dbReference>
<evidence type="ECO:0000256" key="1">
    <source>
        <dbReference type="ARBA" id="ARBA00023172"/>
    </source>
</evidence>
<dbReference type="InterPro" id="IPR011010">
    <property type="entry name" value="DNA_brk_join_enz"/>
</dbReference>
<proteinExistence type="predicted"/>
<evidence type="ECO:0000259" key="2">
    <source>
        <dbReference type="PROSITE" id="PS51898"/>
    </source>
</evidence>
<keyword evidence="1" id="KW-0233">DNA recombination</keyword>
<comment type="caution">
    <text evidence="3">The sequence shown here is derived from an EMBL/GenBank/DDBJ whole genome shotgun (WGS) entry which is preliminary data.</text>
</comment>
<dbReference type="RefSeq" id="WP_372518264.1">
    <property type="nucleotide sequence ID" value="NZ_JAGTJJ010000021.1"/>
</dbReference>
<dbReference type="Gene3D" id="1.10.443.10">
    <property type="entry name" value="Intergrase catalytic core"/>
    <property type="match status" value="1"/>
</dbReference>